<dbReference type="PANTHER" id="PTHR10622">
    <property type="entry name" value="HET DOMAIN-CONTAINING PROTEIN"/>
    <property type="match status" value="1"/>
</dbReference>
<dbReference type="Pfam" id="PF06985">
    <property type="entry name" value="HET"/>
    <property type="match status" value="1"/>
</dbReference>
<dbReference type="OrthoDB" id="674604at2759"/>
<evidence type="ECO:0000259" key="1">
    <source>
        <dbReference type="Pfam" id="PF06985"/>
    </source>
</evidence>
<dbReference type="InterPro" id="IPR010730">
    <property type="entry name" value="HET"/>
</dbReference>
<protein>
    <submittedName>
        <fullName evidence="2">HET-domain-containing protein</fullName>
    </submittedName>
</protein>
<name>A0A2J6RLU7_HYAVF</name>
<dbReference type="STRING" id="1149755.A0A2J6RLU7"/>
<gene>
    <name evidence="2" type="ORF">L207DRAFT_394164</name>
</gene>
<dbReference type="AlphaFoldDB" id="A0A2J6RLU7"/>
<reference evidence="2 3" key="1">
    <citation type="submission" date="2016-04" db="EMBL/GenBank/DDBJ databases">
        <title>A degradative enzymes factory behind the ericoid mycorrhizal symbiosis.</title>
        <authorList>
            <consortium name="DOE Joint Genome Institute"/>
            <person name="Martino E."/>
            <person name="Morin E."/>
            <person name="Grelet G."/>
            <person name="Kuo A."/>
            <person name="Kohler A."/>
            <person name="Daghino S."/>
            <person name="Barry K."/>
            <person name="Choi C."/>
            <person name="Cichocki N."/>
            <person name="Clum A."/>
            <person name="Copeland A."/>
            <person name="Hainaut M."/>
            <person name="Haridas S."/>
            <person name="Labutti K."/>
            <person name="Lindquist E."/>
            <person name="Lipzen A."/>
            <person name="Khouja H.-R."/>
            <person name="Murat C."/>
            <person name="Ohm R."/>
            <person name="Olson A."/>
            <person name="Spatafora J."/>
            <person name="Veneault-Fourrey C."/>
            <person name="Henrissat B."/>
            <person name="Grigoriev I."/>
            <person name="Martin F."/>
            <person name="Perotto S."/>
        </authorList>
    </citation>
    <scope>NUCLEOTIDE SEQUENCE [LARGE SCALE GENOMIC DNA]</scope>
    <source>
        <strain evidence="2 3">F</strain>
    </source>
</reference>
<organism evidence="2 3">
    <name type="scientific">Hyaloscypha variabilis (strain UAMH 11265 / GT02V1 / F)</name>
    <name type="common">Meliniomyces variabilis</name>
    <dbReference type="NCBI Taxonomy" id="1149755"/>
    <lineage>
        <taxon>Eukaryota</taxon>
        <taxon>Fungi</taxon>
        <taxon>Dikarya</taxon>
        <taxon>Ascomycota</taxon>
        <taxon>Pezizomycotina</taxon>
        <taxon>Leotiomycetes</taxon>
        <taxon>Helotiales</taxon>
        <taxon>Hyaloscyphaceae</taxon>
        <taxon>Hyaloscypha</taxon>
        <taxon>Hyaloscypha variabilis</taxon>
    </lineage>
</organism>
<sequence length="298" mass="34240">MWLINTASLVLEFVEDPETCVYAILSHTWGDGEVSFQDMANIERARKKLGFSKIERTCQLARNRNIGYAWVDTCCIDKSSSAELTEAINSMFRWYKQSHICFVFLSDFILIDRNVISNDLPHCRWFTRGWTLQELIAPRYIEFYSQSWNLVGTKETLRKLLSKITGIDADILLSSDLIHTKPVARRMSWAASRRTTRVEDLAYCLFGIFDVNLPLIYGEGKKSFIRLQEAIARETNDLSLFAWTAQNEDSIPVFQRRKFRGILAELPAEFKECGTLRNFSDPGVLPAQISITNQGIDI</sequence>
<feature type="domain" description="Heterokaryon incompatibility" evidence="1">
    <location>
        <begin position="22"/>
        <end position="106"/>
    </location>
</feature>
<accession>A0A2J6RLU7</accession>
<proteinExistence type="predicted"/>
<evidence type="ECO:0000313" key="2">
    <source>
        <dbReference type="EMBL" id="PMD39477.1"/>
    </source>
</evidence>
<dbReference type="EMBL" id="KZ613946">
    <property type="protein sequence ID" value="PMD39477.1"/>
    <property type="molecule type" value="Genomic_DNA"/>
</dbReference>
<feature type="non-terminal residue" evidence="2">
    <location>
        <position position="298"/>
    </location>
</feature>
<keyword evidence="3" id="KW-1185">Reference proteome</keyword>
<dbReference type="PANTHER" id="PTHR10622:SF12">
    <property type="entry name" value="HET DOMAIN-CONTAINING PROTEIN"/>
    <property type="match status" value="1"/>
</dbReference>
<evidence type="ECO:0000313" key="3">
    <source>
        <dbReference type="Proteomes" id="UP000235786"/>
    </source>
</evidence>
<dbReference type="Proteomes" id="UP000235786">
    <property type="component" value="Unassembled WGS sequence"/>
</dbReference>